<dbReference type="AlphaFoldDB" id="A0A212KKJ6"/>
<accession>A0A212KKJ6</accession>
<reference evidence="1" key="1">
    <citation type="submission" date="2016-04" db="EMBL/GenBank/DDBJ databases">
        <authorList>
            <person name="Evans L.H."/>
            <person name="Alamgir A."/>
            <person name="Owens N."/>
            <person name="Weber N.D."/>
            <person name="Virtaneva K."/>
            <person name="Barbian K."/>
            <person name="Babar A."/>
            <person name="Rosenke K."/>
        </authorList>
    </citation>
    <scope>NUCLEOTIDE SEQUENCE</scope>
    <source>
        <strain evidence="1">86</strain>
    </source>
</reference>
<name>A0A212KKJ6_9PROT</name>
<dbReference type="InterPro" id="IPR014718">
    <property type="entry name" value="GH-type_carb-bd"/>
</dbReference>
<organism evidence="1">
    <name type="scientific">uncultured Alphaproteobacteria bacterium</name>
    <dbReference type="NCBI Taxonomy" id="91750"/>
    <lineage>
        <taxon>Bacteria</taxon>
        <taxon>Pseudomonadati</taxon>
        <taxon>Pseudomonadota</taxon>
        <taxon>Alphaproteobacteria</taxon>
        <taxon>environmental samples</taxon>
    </lineage>
</organism>
<dbReference type="InterPro" id="IPR011013">
    <property type="entry name" value="Gal_mutarotase_sf_dom"/>
</dbReference>
<gene>
    <name evidence="1" type="ORF">KL86APRO_20481</name>
</gene>
<protein>
    <submittedName>
        <fullName evidence="1">Aldose 1-epimerase</fullName>
    </submittedName>
</protein>
<dbReference type="GO" id="GO:0030246">
    <property type="term" value="F:carbohydrate binding"/>
    <property type="evidence" value="ECO:0007669"/>
    <property type="project" value="InterPro"/>
</dbReference>
<sequence length="299" mass="32762">MMAVSELSPYLAVRAAFDAPWPGPRGPRIVLRNADLAVTIHPEDGCRMTSLTAFGFELLRPWMPQRRAFQYGCFPMIPWVGRMAGGRLRCGGADYRLPVNKPPHALHGMACFGPWRIVETSPEAAECAVDLGDPWPWPGVATQRFELRSDTLTISLSVAAERDSFPAAAGWHPWFRKWLGDDAGPAAEKLAVAFSADWQEEPGDDELPTGRRIAPRPGPWDDCFGFVGPMSARLVWPDRLRLDMSSPAHAMVVYDKQPDAACVEPLSGPPNGVNTQPFPVSPGAPLVVTTRWKIARLGG</sequence>
<dbReference type="GO" id="GO:0005975">
    <property type="term" value="P:carbohydrate metabolic process"/>
    <property type="evidence" value="ECO:0007669"/>
    <property type="project" value="InterPro"/>
</dbReference>
<dbReference type="Pfam" id="PF01263">
    <property type="entry name" value="Aldose_epim"/>
    <property type="match status" value="1"/>
</dbReference>
<evidence type="ECO:0000313" key="1">
    <source>
        <dbReference type="EMBL" id="SBW12177.1"/>
    </source>
</evidence>
<dbReference type="GO" id="GO:0016853">
    <property type="term" value="F:isomerase activity"/>
    <property type="evidence" value="ECO:0007669"/>
    <property type="project" value="InterPro"/>
</dbReference>
<proteinExistence type="predicted"/>
<dbReference type="Gene3D" id="2.70.98.10">
    <property type="match status" value="1"/>
</dbReference>
<dbReference type="EMBL" id="FLUO01000002">
    <property type="protein sequence ID" value="SBW12177.1"/>
    <property type="molecule type" value="Genomic_DNA"/>
</dbReference>
<dbReference type="InterPro" id="IPR008183">
    <property type="entry name" value="Aldose_1/G6P_1-epimerase"/>
</dbReference>
<dbReference type="SUPFAM" id="SSF74650">
    <property type="entry name" value="Galactose mutarotase-like"/>
    <property type="match status" value="1"/>
</dbReference>